<evidence type="ECO:0000256" key="1">
    <source>
        <dbReference type="SAM" id="SignalP"/>
    </source>
</evidence>
<sequence>MKKYLFAVFLFMLSFVSAQLSSDVLGKWNLKLSVSTEFKDTETAMNQVKSNTAKYSYLNDSVWNFKKEGELEVKLKNGTTELANYSANENRFIIIFQKEDIEEFNTTNIVLEDKKIKLSMGRGMTQLVFQFVKK</sequence>
<keyword evidence="1" id="KW-0732">Signal</keyword>
<evidence type="ECO:0000313" key="2">
    <source>
        <dbReference type="EMBL" id="NRS91281.1"/>
    </source>
</evidence>
<dbReference type="RefSeq" id="WP_173777916.1">
    <property type="nucleotide sequence ID" value="NZ_JABSNO010000002.1"/>
</dbReference>
<reference evidence="2" key="1">
    <citation type="submission" date="2020-05" db="EMBL/GenBank/DDBJ databases">
        <title>Genomic Encyclopedia of Type Strains, Phase IV (KMG-V): Genome sequencing to study the core and pangenomes of soil and plant-associated prokaryotes.</title>
        <authorList>
            <person name="Whitman W."/>
        </authorList>
    </citation>
    <scope>NUCLEOTIDE SEQUENCE</scope>
    <source>
        <strain evidence="2">16F</strain>
    </source>
</reference>
<name>A0A8J8G571_9FLAO</name>
<keyword evidence="3" id="KW-1185">Reference proteome</keyword>
<dbReference type="EMBL" id="JABSNO010000002">
    <property type="protein sequence ID" value="NRS91281.1"/>
    <property type="molecule type" value="Genomic_DNA"/>
</dbReference>
<feature type="signal peptide" evidence="1">
    <location>
        <begin position="1"/>
        <end position="18"/>
    </location>
</feature>
<evidence type="ECO:0000313" key="3">
    <source>
        <dbReference type="Proteomes" id="UP000610746"/>
    </source>
</evidence>
<comment type="caution">
    <text evidence="2">The sequence shown here is derived from an EMBL/GenBank/DDBJ whole genome shotgun (WGS) entry which is preliminary data.</text>
</comment>
<accession>A0A8J8G571</accession>
<evidence type="ECO:0008006" key="4">
    <source>
        <dbReference type="Google" id="ProtNLM"/>
    </source>
</evidence>
<dbReference type="AlphaFoldDB" id="A0A8J8G571"/>
<proteinExistence type="predicted"/>
<feature type="chain" id="PRO_5035290990" description="Lipocalin-like protein" evidence="1">
    <location>
        <begin position="19"/>
        <end position="134"/>
    </location>
</feature>
<organism evidence="2 3">
    <name type="scientific">Frigoriflavimonas asaccharolytica</name>
    <dbReference type="NCBI Taxonomy" id="2735899"/>
    <lineage>
        <taxon>Bacteria</taxon>
        <taxon>Pseudomonadati</taxon>
        <taxon>Bacteroidota</taxon>
        <taxon>Flavobacteriia</taxon>
        <taxon>Flavobacteriales</taxon>
        <taxon>Weeksellaceae</taxon>
        <taxon>Frigoriflavimonas</taxon>
    </lineage>
</organism>
<gene>
    <name evidence="2" type="ORF">HNQ03_000347</name>
</gene>
<protein>
    <recommendedName>
        <fullName evidence="4">Lipocalin-like protein</fullName>
    </recommendedName>
</protein>
<dbReference type="Proteomes" id="UP000610746">
    <property type="component" value="Unassembled WGS sequence"/>
</dbReference>